<accession>A0A7W9ZGB3</accession>
<comment type="pathway">
    <text evidence="2">Amino-acid biosynthesis; L-serine biosynthesis; L-serine from 3-phospho-D-glycerate: step 3/3.</text>
</comment>
<keyword evidence="9" id="KW-0460">Magnesium</keyword>
<dbReference type="PANTHER" id="PTHR43344:SF2">
    <property type="entry name" value="PHOSPHOSERINE PHOSPHATASE"/>
    <property type="match status" value="1"/>
</dbReference>
<evidence type="ECO:0000256" key="1">
    <source>
        <dbReference type="ARBA" id="ARBA00001946"/>
    </source>
</evidence>
<dbReference type="SFLD" id="SFLDF00029">
    <property type="entry name" value="phosphoserine_phosphatase"/>
    <property type="match status" value="1"/>
</dbReference>
<comment type="similarity">
    <text evidence="3">Belongs to the HAD-like hydrolase superfamily. SerB family.</text>
</comment>
<dbReference type="Gene3D" id="3.40.50.1000">
    <property type="entry name" value="HAD superfamily/HAD-like"/>
    <property type="match status" value="1"/>
</dbReference>
<evidence type="ECO:0000256" key="8">
    <source>
        <dbReference type="ARBA" id="ARBA00022801"/>
    </source>
</evidence>
<evidence type="ECO:0000313" key="16">
    <source>
        <dbReference type="Proteomes" id="UP000544872"/>
    </source>
</evidence>
<evidence type="ECO:0000256" key="11">
    <source>
        <dbReference type="ARBA" id="ARBA00031693"/>
    </source>
</evidence>
<comment type="cofactor">
    <cofactor evidence="1">
        <name>Mg(2+)</name>
        <dbReference type="ChEBI" id="CHEBI:18420"/>
    </cofactor>
</comment>
<dbReference type="InterPro" id="IPR023214">
    <property type="entry name" value="HAD_sf"/>
</dbReference>
<dbReference type="NCBIfam" id="TIGR00338">
    <property type="entry name" value="serB"/>
    <property type="match status" value="1"/>
</dbReference>
<keyword evidence="10" id="KW-0718">Serine biosynthesis</keyword>
<dbReference type="SUPFAM" id="SSF56784">
    <property type="entry name" value="HAD-like"/>
    <property type="match status" value="1"/>
</dbReference>
<reference evidence="15 16" key="1">
    <citation type="submission" date="2020-08" db="EMBL/GenBank/DDBJ databases">
        <title>Genomic Encyclopedia of Type Strains, Phase IV (KMG-IV): sequencing the most valuable type-strain genomes for metagenomic binning, comparative biology and taxonomic classification.</title>
        <authorList>
            <person name="Goeker M."/>
        </authorList>
    </citation>
    <scope>NUCLEOTIDE SEQUENCE [LARGE SCALE GENOMIC DNA]</scope>
    <source>
        <strain evidence="15 16">DSM 11590</strain>
    </source>
</reference>
<comment type="catalytic activity">
    <reaction evidence="13">
        <text>O-phospho-D-serine + H2O = D-serine + phosphate</text>
        <dbReference type="Rhea" id="RHEA:24873"/>
        <dbReference type="ChEBI" id="CHEBI:15377"/>
        <dbReference type="ChEBI" id="CHEBI:35247"/>
        <dbReference type="ChEBI" id="CHEBI:43474"/>
        <dbReference type="ChEBI" id="CHEBI:58680"/>
        <dbReference type="EC" id="3.1.3.3"/>
    </reaction>
</comment>
<dbReference type="Pfam" id="PF12710">
    <property type="entry name" value="HAD"/>
    <property type="match status" value="1"/>
</dbReference>
<dbReference type="InterPro" id="IPR004469">
    <property type="entry name" value="PSP"/>
</dbReference>
<organism evidence="15 16">
    <name type="scientific">Novispirillum itersonii</name>
    <name type="common">Aquaspirillum itersonii</name>
    <dbReference type="NCBI Taxonomy" id="189"/>
    <lineage>
        <taxon>Bacteria</taxon>
        <taxon>Pseudomonadati</taxon>
        <taxon>Pseudomonadota</taxon>
        <taxon>Alphaproteobacteria</taxon>
        <taxon>Rhodospirillales</taxon>
        <taxon>Novispirillaceae</taxon>
        <taxon>Novispirillum</taxon>
    </lineage>
</organism>
<keyword evidence="6" id="KW-0028">Amino-acid biosynthesis</keyword>
<keyword evidence="8 15" id="KW-0378">Hydrolase</keyword>
<dbReference type="EMBL" id="JACIIX010000002">
    <property type="protein sequence ID" value="MBB6209529.1"/>
    <property type="molecule type" value="Genomic_DNA"/>
</dbReference>
<evidence type="ECO:0000256" key="6">
    <source>
        <dbReference type="ARBA" id="ARBA00022605"/>
    </source>
</evidence>
<evidence type="ECO:0000256" key="12">
    <source>
        <dbReference type="ARBA" id="ARBA00048138"/>
    </source>
</evidence>
<evidence type="ECO:0000256" key="7">
    <source>
        <dbReference type="ARBA" id="ARBA00022723"/>
    </source>
</evidence>
<dbReference type="CDD" id="cd07500">
    <property type="entry name" value="HAD_PSP"/>
    <property type="match status" value="1"/>
</dbReference>
<dbReference type="NCBIfam" id="TIGR01488">
    <property type="entry name" value="HAD-SF-IB"/>
    <property type="match status" value="1"/>
</dbReference>
<evidence type="ECO:0000256" key="4">
    <source>
        <dbReference type="ARBA" id="ARBA00012640"/>
    </source>
</evidence>
<sequence>MEKVLTLVATPGGLTAGHIATARDALREAHASVSPPEWLAENTACDLLFTGITADFADAVVRRHFADAGVDLFFQPVENRRKKLLIADMDSTMVTGETLDDLAAFAGLKDKIAAITERAMRGELDFEEALRERVGMLKGLSADALERTWEEIHFMPGAHTLVQTMRTNGAHCILASGGFTFFTGRVAAACGFHEHHANTLIVADGHLTGEVATPILGKDAKLRLLMEGAGARHLPLALTAAVGDGANDLPMLQAASLGVAYHAKPLVRESVAHKVNHGDLTALLFAQGYKAAEFVTAP</sequence>
<evidence type="ECO:0000256" key="9">
    <source>
        <dbReference type="ARBA" id="ARBA00022842"/>
    </source>
</evidence>
<protein>
    <recommendedName>
        <fullName evidence="5">Phosphoserine phosphatase</fullName>
        <ecNumber evidence="4">3.1.3.3</ecNumber>
    </recommendedName>
    <alternativeName>
        <fullName evidence="11">O-phosphoserine phosphohydrolase</fullName>
    </alternativeName>
</protein>
<dbReference type="SFLD" id="SFLDG01137">
    <property type="entry name" value="C1.6.1:_Phosphoserine_Phosphat"/>
    <property type="match status" value="1"/>
</dbReference>
<evidence type="ECO:0000256" key="5">
    <source>
        <dbReference type="ARBA" id="ARBA00015196"/>
    </source>
</evidence>
<dbReference type="GO" id="GO:0036424">
    <property type="term" value="F:L-phosphoserine phosphatase activity"/>
    <property type="evidence" value="ECO:0007669"/>
    <property type="project" value="InterPro"/>
</dbReference>
<name>A0A7W9ZGB3_NOVIT</name>
<dbReference type="InterPro" id="IPR050582">
    <property type="entry name" value="HAD-like_SerB"/>
</dbReference>
<evidence type="ECO:0000256" key="13">
    <source>
        <dbReference type="ARBA" id="ARBA00048523"/>
    </source>
</evidence>
<proteinExistence type="inferred from homology"/>
<dbReference type="Proteomes" id="UP000544872">
    <property type="component" value="Unassembled WGS sequence"/>
</dbReference>
<dbReference type="InterPro" id="IPR036412">
    <property type="entry name" value="HAD-like_sf"/>
</dbReference>
<keyword evidence="16" id="KW-1185">Reference proteome</keyword>
<dbReference type="GO" id="GO:0005737">
    <property type="term" value="C:cytoplasm"/>
    <property type="evidence" value="ECO:0007669"/>
    <property type="project" value="TreeGrafter"/>
</dbReference>
<dbReference type="SFLD" id="SFLDG01136">
    <property type="entry name" value="C1.6:_Phosphoserine_Phosphatas"/>
    <property type="match status" value="1"/>
</dbReference>
<dbReference type="GO" id="GO:0000287">
    <property type="term" value="F:magnesium ion binding"/>
    <property type="evidence" value="ECO:0007669"/>
    <property type="project" value="TreeGrafter"/>
</dbReference>
<dbReference type="PANTHER" id="PTHR43344">
    <property type="entry name" value="PHOSPHOSERINE PHOSPHATASE"/>
    <property type="match status" value="1"/>
</dbReference>
<comment type="catalytic activity">
    <reaction evidence="12">
        <text>O-phospho-L-serine + H2O = L-serine + phosphate</text>
        <dbReference type="Rhea" id="RHEA:21208"/>
        <dbReference type="ChEBI" id="CHEBI:15377"/>
        <dbReference type="ChEBI" id="CHEBI:33384"/>
        <dbReference type="ChEBI" id="CHEBI:43474"/>
        <dbReference type="ChEBI" id="CHEBI:57524"/>
        <dbReference type="EC" id="3.1.3.3"/>
    </reaction>
</comment>
<evidence type="ECO:0000256" key="2">
    <source>
        <dbReference type="ARBA" id="ARBA00005135"/>
    </source>
</evidence>
<evidence type="ECO:0000256" key="3">
    <source>
        <dbReference type="ARBA" id="ARBA00009184"/>
    </source>
</evidence>
<dbReference type="RefSeq" id="WP_184261871.1">
    <property type="nucleotide sequence ID" value="NZ_JACIIX010000002.1"/>
</dbReference>
<comment type="caution">
    <text evidence="15">The sequence shown here is derived from an EMBL/GenBank/DDBJ whole genome shotgun (WGS) entry which is preliminary data.</text>
</comment>
<feature type="active site" description="Proton donor" evidence="14">
    <location>
        <position position="90"/>
    </location>
</feature>
<evidence type="ECO:0000256" key="14">
    <source>
        <dbReference type="PIRSR" id="PIRSR604469-1"/>
    </source>
</evidence>
<dbReference type="UniPathway" id="UPA00135">
    <property type="reaction ID" value="UER00198"/>
</dbReference>
<keyword evidence="7" id="KW-0479">Metal-binding</keyword>
<evidence type="ECO:0000313" key="15">
    <source>
        <dbReference type="EMBL" id="MBB6209529.1"/>
    </source>
</evidence>
<dbReference type="SFLD" id="SFLDS00003">
    <property type="entry name" value="Haloacid_Dehalogenase"/>
    <property type="match status" value="1"/>
</dbReference>
<dbReference type="AlphaFoldDB" id="A0A7W9ZGB3"/>
<evidence type="ECO:0000256" key="10">
    <source>
        <dbReference type="ARBA" id="ARBA00023299"/>
    </source>
</evidence>
<dbReference type="GO" id="GO:0006564">
    <property type="term" value="P:L-serine biosynthetic process"/>
    <property type="evidence" value="ECO:0007669"/>
    <property type="project" value="UniProtKB-KW"/>
</dbReference>
<gene>
    <name evidence="15" type="ORF">FHS48_000931</name>
</gene>
<feature type="active site" description="Nucleophile" evidence="14">
    <location>
        <position position="88"/>
    </location>
</feature>
<dbReference type="EC" id="3.1.3.3" evidence="4"/>